<dbReference type="Pfam" id="PF00856">
    <property type="entry name" value="SET"/>
    <property type="match status" value="1"/>
</dbReference>
<reference evidence="2 3" key="1">
    <citation type="journal article" date="2016" name="Genome Announc.">
        <title>Genome Sequence of Madurella mycetomatis mm55, Isolated from a Human Mycetoma Case in Sudan.</title>
        <authorList>
            <person name="Smit S."/>
            <person name="Derks M.F."/>
            <person name="Bervoets S."/>
            <person name="Fahal A."/>
            <person name="van Leeuwen W."/>
            <person name="van Belkum A."/>
            <person name="van de Sande W.W."/>
        </authorList>
    </citation>
    <scope>NUCLEOTIDE SEQUENCE [LARGE SCALE GENOMIC DNA]</scope>
    <source>
        <strain evidence="3">mm55</strain>
    </source>
</reference>
<dbReference type="InterPro" id="IPR046341">
    <property type="entry name" value="SET_dom_sf"/>
</dbReference>
<keyword evidence="3" id="KW-1185">Reference proteome</keyword>
<proteinExistence type="predicted"/>
<dbReference type="VEuPathDB" id="FungiDB:MMYC01_207559"/>
<protein>
    <submittedName>
        <fullName evidence="2">SET domain-containing protein 5</fullName>
    </submittedName>
</protein>
<dbReference type="EMBL" id="LCTW02000175">
    <property type="protein sequence ID" value="KXX77141.1"/>
    <property type="molecule type" value="Genomic_DNA"/>
</dbReference>
<dbReference type="STRING" id="100816.A0A175W136"/>
<evidence type="ECO:0000313" key="2">
    <source>
        <dbReference type="EMBL" id="KXX77141.1"/>
    </source>
</evidence>
<comment type="caution">
    <text evidence="2">The sequence shown here is derived from an EMBL/GenBank/DDBJ whole genome shotgun (WGS) entry which is preliminary data.</text>
</comment>
<dbReference type="Proteomes" id="UP000078237">
    <property type="component" value="Unassembled WGS sequence"/>
</dbReference>
<dbReference type="CDD" id="cd20071">
    <property type="entry name" value="SET_SMYD"/>
    <property type="match status" value="1"/>
</dbReference>
<accession>A0A175W136</accession>
<dbReference type="PANTHER" id="PTHR47332:SF4">
    <property type="entry name" value="SET DOMAIN-CONTAINING PROTEIN 5"/>
    <property type="match status" value="1"/>
</dbReference>
<feature type="domain" description="SET" evidence="1">
    <location>
        <begin position="62"/>
        <end position="222"/>
    </location>
</feature>
<dbReference type="PROSITE" id="PS50280">
    <property type="entry name" value="SET"/>
    <property type="match status" value="1"/>
</dbReference>
<dbReference type="AlphaFoldDB" id="A0A175W136"/>
<sequence length="379" mass="42471">MLSEVQSSATRPMAWLRMLLRPKISFVTSNGLATLRAKSTGACKFYPTSSSNPNLTVLKVSPAFEIRSSPNKGLGVFAIKNLPRDTIIIRDPLIFQYDQGEEPWQRYRRFLKLPTATQRAILELAVQRNTEQCMAVGMSVILSGKDRDSIPNIMHLEDVIATNGLGLVVDADSPGGLFLSASRINHSCVPNADHTCHEGSTDKVVLANRDISEGEEITISYIANYLPRAHRQLCLDGWGFSCQCPACDPGHSDSRLYEQRIKRLGQLCQDRCMDGVGRLRVGETWSYAELEHAAARAKSRVELISGHHALQKFARQTYLGAFDIALAQYKLQQRQPRLRDAIKLLEQVTRLDKIYFGNNSAITQEHQRIYIGLKRGYVP</sequence>
<evidence type="ECO:0000259" key="1">
    <source>
        <dbReference type="PROSITE" id="PS50280"/>
    </source>
</evidence>
<dbReference type="SMART" id="SM00317">
    <property type="entry name" value="SET"/>
    <property type="match status" value="1"/>
</dbReference>
<dbReference type="OrthoDB" id="438641at2759"/>
<dbReference type="SUPFAM" id="SSF82199">
    <property type="entry name" value="SET domain"/>
    <property type="match status" value="1"/>
</dbReference>
<gene>
    <name evidence="2" type="ORF">MMYC01_207559</name>
</gene>
<dbReference type="Gene3D" id="2.170.270.10">
    <property type="entry name" value="SET domain"/>
    <property type="match status" value="1"/>
</dbReference>
<dbReference type="InterPro" id="IPR053185">
    <property type="entry name" value="SET_domain_protein"/>
</dbReference>
<dbReference type="PANTHER" id="PTHR47332">
    <property type="entry name" value="SET DOMAIN-CONTAINING PROTEIN 5"/>
    <property type="match status" value="1"/>
</dbReference>
<dbReference type="InterPro" id="IPR001214">
    <property type="entry name" value="SET_dom"/>
</dbReference>
<evidence type="ECO:0000313" key="3">
    <source>
        <dbReference type="Proteomes" id="UP000078237"/>
    </source>
</evidence>
<organism evidence="2 3">
    <name type="scientific">Madurella mycetomatis</name>
    <dbReference type="NCBI Taxonomy" id="100816"/>
    <lineage>
        <taxon>Eukaryota</taxon>
        <taxon>Fungi</taxon>
        <taxon>Dikarya</taxon>
        <taxon>Ascomycota</taxon>
        <taxon>Pezizomycotina</taxon>
        <taxon>Sordariomycetes</taxon>
        <taxon>Sordariomycetidae</taxon>
        <taxon>Sordariales</taxon>
        <taxon>Sordariales incertae sedis</taxon>
        <taxon>Madurella</taxon>
    </lineage>
</organism>
<name>A0A175W136_9PEZI</name>